<evidence type="ECO:0000313" key="3">
    <source>
        <dbReference type="EMBL" id="MBU2710085.1"/>
    </source>
</evidence>
<feature type="domain" description="CN hydrolase" evidence="2">
    <location>
        <begin position="3"/>
        <end position="254"/>
    </location>
</feature>
<dbReference type="InterPro" id="IPR003010">
    <property type="entry name" value="C-N_Hydrolase"/>
</dbReference>
<comment type="caution">
    <text evidence="3">The sequence shown here is derived from an EMBL/GenBank/DDBJ whole genome shotgun (WGS) entry which is preliminary data.</text>
</comment>
<dbReference type="InterPro" id="IPR045254">
    <property type="entry name" value="Nit1/2_C-N_Hydrolase"/>
</dbReference>
<dbReference type="Proteomes" id="UP000690515">
    <property type="component" value="Unassembled WGS sequence"/>
</dbReference>
<protein>
    <submittedName>
        <fullName evidence="3">Carbon-nitrogen hydrolase family protein</fullName>
    </submittedName>
</protein>
<proteinExistence type="predicted"/>
<accession>A0ABS5Z9X2</accession>
<dbReference type="SUPFAM" id="SSF56317">
    <property type="entry name" value="Carbon-nitrogen hydrolase"/>
    <property type="match status" value="1"/>
</dbReference>
<dbReference type="Gene3D" id="3.60.110.10">
    <property type="entry name" value="Carbon-nitrogen hydrolase"/>
    <property type="match status" value="1"/>
</dbReference>
<organism evidence="3 4">
    <name type="scientific">Zooshikella harenae</name>
    <dbReference type="NCBI Taxonomy" id="2827238"/>
    <lineage>
        <taxon>Bacteria</taxon>
        <taxon>Pseudomonadati</taxon>
        <taxon>Pseudomonadota</taxon>
        <taxon>Gammaproteobacteria</taxon>
        <taxon>Oceanospirillales</taxon>
        <taxon>Zooshikellaceae</taxon>
        <taxon>Zooshikella</taxon>
    </lineage>
</organism>
<name>A0ABS5Z9X2_9GAMM</name>
<dbReference type="CDD" id="cd07572">
    <property type="entry name" value="nit"/>
    <property type="match status" value="1"/>
</dbReference>
<dbReference type="InterPro" id="IPR036526">
    <property type="entry name" value="C-N_Hydrolase_sf"/>
</dbReference>
<keyword evidence="1 3" id="KW-0378">Hydrolase</keyword>
<gene>
    <name evidence="3" type="ORF">KCG35_03345</name>
</gene>
<dbReference type="GO" id="GO:0016787">
    <property type="term" value="F:hydrolase activity"/>
    <property type="evidence" value="ECO:0007669"/>
    <property type="project" value="UniProtKB-KW"/>
</dbReference>
<evidence type="ECO:0000313" key="4">
    <source>
        <dbReference type="Proteomes" id="UP000690515"/>
    </source>
</evidence>
<dbReference type="PROSITE" id="PS50263">
    <property type="entry name" value="CN_HYDROLASE"/>
    <property type="match status" value="1"/>
</dbReference>
<evidence type="ECO:0000256" key="1">
    <source>
        <dbReference type="ARBA" id="ARBA00022801"/>
    </source>
</evidence>
<sequence>MKYKVAAVQMNSGMDVADNLTHAERLISQVVRLGANLVVLPECFAAFATPEMLLIGKGEQTVEGPIRSFLAEQARTHNIWLVAGSIPFLPEGQTDDRCLASCFVYNNQGDEVARYDKIHLFDVNVDDSKGSYRESKEFLPGKHLVVVDTPFGRVAPVICYDLRFPEIFRKLAEHNVDIFCIPSAFTAVTGAAHWETLVKARAIENFSYVIAANQTGSHGDKRETHGHSMIVDPWGQAIASTTKGEAVILAEIDLQKVKQIRDQMPSLSHRCPYELALIKK</sequence>
<dbReference type="PANTHER" id="PTHR23088:SF27">
    <property type="entry name" value="DEAMINATED GLUTATHIONE AMIDASE"/>
    <property type="match status" value="1"/>
</dbReference>
<reference evidence="3 4" key="1">
    <citation type="submission" date="2021-04" db="EMBL/GenBank/DDBJ databases">
        <authorList>
            <person name="Pira H."/>
            <person name="Risdian C."/>
            <person name="Wink J."/>
        </authorList>
    </citation>
    <scope>NUCLEOTIDE SEQUENCE [LARGE SCALE GENOMIC DNA]</scope>
    <source>
        <strain evidence="3 4">WH53</strain>
    </source>
</reference>
<dbReference type="PANTHER" id="PTHR23088">
    <property type="entry name" value="NITRILASE-RELATED"/>
    <property type="match status" value="1"/>
</dbReference>
<dbReference type="EMBL" id="JAGSOY010000004">
    <property type="protein sequence ID" value="MBU2710085.1"/>
    <property type="molecule type" value="Genomic_DNA"/>
</dbReference>
<keyword evidence="4" id="KW-1185">Reference proteome</keyword>
<dbReference type="RefSeq" id="WP_215818241.1">
    <property type="nucleotide sequence ID" value="NZ_JAGSOY010000004.1"/>
</dbReference>
<dbReference type="Pfam" id="PF00795">
    <property type="entry name" value="CN_hydrolase"/>
    <property type="match status" value="1"/>
</dbReference>
<evidence type="ECO:0000259" key="2">
    <source>
        <dbReference type="PROSITE" id="PS50263"/>
    </source>
</evidence>